<feature type="chain" id="PRO_5042025448" description="Glycosyltransferase family 2 protein" evidence="1">
    <location>
        <begin position="27"/>
        <end position="431"/>
    </location>
</feature>
<evidence type="ECO:0000256" key="1">
    <source>
        <dbReference type="SAM" id="SignalP"/>
    </source>
</evidence>
<dbReference type="AlphaFoldDB" id="A0AAE0LBI6"/>
<keyword evidence="3" id="KW-1185">Reference proteome</keyword>
<protein>
    <recommendedName>
        <fullName evidence="4">Glycosyltransferase family 2 protein</fullName>
    </recommendedName>
</protein>
<dbReference type="Pfam" id="PF13704">
    <property type="entry name" value="Glyco_tranf_2_4"/>
    <property type="match status" value="1"/>
</dbReference>
<accession>A0AAE0LBI6</accession>
<gene>
    <name evidence="2" type="ORF">CYMTET_13311</name>
</gene>
<proteinExistence type="predicted"/>
<evidence type="ECO:0000313" key="2">
    <source>
        <dbReference type="EMBL" id="KAK3278764.1"/>
    </source>
</evidence>
<name>A0AAE0LBI6_9CHLO</name>
<comment type="caution">
    <text evidence="2">The sequence shown here is derived from an EMBL/GenBank/DDBJ whole genome shotgun (WGS) entry which is preliminary data.</text>
</comment>
<sequence length="431" mass="49197">MGIVRGFPAFVFSTLTLCMITAGRHAAPPAVPRTTQSTCEAEDYHSVVDVLTRWGERTDFVHVKVTRDCSVHLEGEYVNEGAIPIQAIKPRLAAIRGHDTNIEFVANVTQKSMCTFDFLNFPSLPTSPYVVGVLVTKDDGDIVCEWLHHNLRHFDALIVVDGSEEPLTRAVYSGVPNIIYTHEDEHQHLLVNRTDSEMRWVGQLIANERFGSSGYWIHICHTDEFLYHSPRKVFRAADKAGVDGIGWFALHVIPHTSEYDRYLRDSVAPVARTLRHYFYMAKTERGAFVESRSFKNSPSQVYSRRWAEVIPDSVQKVWQKHPAYIHYKLWNLTLSAYSSDGMHKHHWNKVDPTVWKVLDEAARAKKGANATFNRGTGIRWQVSELADFFKAEWPHCCKYKENSIYDGKIEPALDHFGGSFVDRDFGFVIIP</sequence>
<reference evidence="2 3" key="1">
    <citation type="journal article" date="2015" name="Genome Biol. Evol.">
        <title>Comparative Genomics of a Bacterivorous Green Alga Reveals Evolutionary Causalities and Consequences of Phago-Mixotrophic Mode of Nutrition.</title>
        <authorList>
            <person name="Burns J.A."/>
            <person name="Paasch A."/>
            <person name="Narechania A."/>
            <person name="Kim E."/>
        </authorList>
    </citation>
    <scope>NUCLEOTIDE SEQUENCE [LARGE SCALE GENOMIC DNA]</scope>
    <source>
        <strain evidence="2 3">PLY_AMNH</strain>
    </source>
</reference>
<evidence type="ECO:0000313" key="3">
    <source>
        <dbReference type="Proteomes" id="UP001190700"/>
    </source>
</evidence>
<evidence type="ECO:0008006" key="4">
    <source>
        <dbReference type="Google" id="ProtNLM"/>
    </source>
</evidence>
<keyword evidence="1" id="KW-0732">Signal</keyword>
<organism evidence="2 3">
    <name type="scientific">Cymbomonas tetramitiformis</name>
    <dbReference type="NCBI Taxonomy" id="36881"/>
    <lineage>
        <taxon>Eukaryota</taxon>
        <taxon>Viridiplantae</taxon>
        <taxon>Chlorophyta</taxon>
        <taxon>Pyramimonadophyceae</taxon>
        <taxon>Pyramimonadales</taxon>
        <taxon>Pyramimonadaceae</taxon>
        <taxon>Cymbomonas</taxon>
    </lineage>
</organism>
<feature type="signal peptide" evidence="1">
    <location>
        <begin position="1"/>
        <end position="26"/>
    </location>
</feature>
<dbReference type="Proteomes" id="UP001190700">
    <property type="component" value="Unassembled WGS sequence"/>
</dbReference>
<dbReference type="EMBL" id="LGRX02005291">
    <property type="protein sequence ID" value="KAK3278764.1"/>
    <property type="molecule type" value="Genomic_DNA"/>
</dbReference>